<feature type="transmembrane region" description="Helical" evidence="1">
    <location>
        <begin position="55"/>
        <end position="78"/>
    </location>
</feature>
<keyword evidence="3" id="KW-1185">Reference proteome</keyword>
<keyword evidence="1" id="KW-0472">Membrane</keyword>
<reference evidence="2 3" key="1">
    <citation type="submission" date="2024-09" db="EMBL/GenBank/DDBJ databases">
        <authorList>
            <person name="Sun Q."/>
            <person name="Mori K."/>
        </authorList>
    </citation>
    <scope>NUCLEOTIDE SEQUENCE [LARGE SCALE GENOMIC DNA]</scope>
    <source>
        <strain evidence="2 3">TBRC 4576</strain>
    </source>
</reference>
<feature type="transmembrane region" description="Helical" evidence="1">
    <location>
        <begin position="190"/>
        <end position="209"/>
    </location>
</feature>
<comment type="caution">
    <text evidence="2">The sequence shown here is derived from an EMBL/GenBank/DDBJ whole genome shotgun (WGS) entry which is preliminary data.</text>
</comment>
<evidence type="ECO:0000313" key="3">
    <source>
        <dbReference type="Proteomes" id="UP001589691"/>
    </source>
</evidence>
<feature type="transmembrane region" description="Helical" evidence="1">
    <location>
        <begin position="386"/>
        <end position="406"/>
    </location>
</feature>
<feature type="transmembrane region" description="Helical" evidence="1">
    <location>
        <begin position="84"/>
        <end position="104"/>
    </location>
</feature>
<feature type="transmembrane region" description="Helical" evidence="1">
    <location>
        <begin position="247"/>
        <end position="276"/>
    </location>
</feature>
<feature type="transmembrane region" description="Helical" evidence="1">
    <location>
        <begin position="467"/>
        <end position="488"/>
    </location>
</feature>
<keyword evidence="1" id="KW-0812">Transmembrane</keyword>
<keyword evidence="1" id="KW-1133">Transmembrane helix</keyword>
<organism evidence="2 3">
    <name type="scientific">Lactiplantibacillus modestisalitolerans</name>
    <dbReference type="NCBI Taxonomy" id="1457219"/>
    <lineage>
        <taxon>Bacteria</taxon>
        <taxon>Bacillati</taxon>
        <taxon>Bacillota</taxon>
        <taxon>Bacilli</taxon>
        <taxon>Lactobacillales</taxon>
        <taxon>Lactobacillaceae</taxon>
        <taxon>Lactiplantibacillus</taxon>
    </lineage>
</organism>
<feature type="transmembrane region" description="Helical" evidence="1">
    <location>
        <begin position="426"/>
        <end position="446"/>
    </location>
</feature>
<protein>
    <submittedName>
        <fullName evidence="2">ABC transporter permease</fullName>
    </submittedName>
</protein>
<feature type="transmembrane region" description="Helical" evidence="1">
    <location>
        <begin position="357"/>
        <end position="379"/>
    </location>
</feature>
<feature type="transmembrane region" description="Helical" evidence="1">
    <location>
        <begin position="29"/>
        <end position="48"/>
    </location>
</feature>
<dbReference type="EMBL" id="JBHLZY010000008">
    <property type="protein sequence ID" value="MFB9769021.1"/>
    <property type="molecule type" value="Genomic_DNA"/>
</dbReference>
<evidence type="ECO:0000313" key="2">
    <source>
        <dbReference type="EMBL" id="MFB9769021.1"/>
    </source>
</evidence>
<sequence>MHWLGLLALVLALIGYNGSLRYLGVSPYLAWITAIAWQIIWLYVFAMLGALRWGILIVTGGGVGLFIIRTVASFFGYGRLQFEGFHLFDFWMVGLGLAMGNVLYHSPLIHYDNFSHWATMVKFMTFEGRLPGVHDTIIQFTSYPPATALWLTQWATLVGFNDGVLLVVQFILIWAAVYSVFALLRDRSRALLSLTLCFTIALSFVFNIAIRLNNLLVDYVLPLLTVAALVGIFVYRRRPALLLGHTTLFIAVLLLVKNSAAFYVALIAGALLVTLIRHSTAHTRWRRVLNGTASWLGVVLVGAAPFFWWNRHVKQTFPVSKHEISAQAYAHQLTTDGPDKLLKIGRHMLQQLNWTSLSFEGILLINAVLIITWMVLRLFAANRTNLLKVALGLDLMFVGYFASLYGMYGLSMPYLEAMHLDGYERYMSSIVILGLFLAAMAFVRALDRSLFEQRIAKRDLRSFASMFTKNLYQMSTFILMIFAIILMLSEINGTQFTNRYNRETVPRQLARIAKPVDHYNHTKILVVDPHAGDVDDYYVGFVAHYYFFTDRADGQENFMESPAQFRKQIQRYQYVAIPEYHHTFTVMMQHAYHQKGIRTGMYRVVSGGLKRV</sequence>
<accession>A0ABV5WTH8</accession>
<feature type="transmembrane region" description="Helical" evidence="1">
    <location>
        <begin position="163"/>
        <end position="184"/>
    </location>
</feature>
<dbReference type="RefSeq" id="WP_137643046.1">
    <property type="nucleotide sequence ID" value="NZ_BJEA01000013.1"/>
</dbReference>
<gene>
    <name evidence="2" type="ORF">ACFFLI_03920</name>
</gene>
<name>A0ABV5WTH8_9LACO</name>
<proteinExistence type="predicted"/>
<feature type="transmembrane region" description="Helical" evidence="1">
    <location>
        <begin position="288"/>
        <end position="309"/>
    </location>
</feature>
<dbReference type="Proteomes" id="UP001589691">
    <property type="component" value="Unassembled WGS sequence"/>
</dbReference>
<feature type="transmembrane region" description="Helical" evidence="1">
    <location>
        <begin position="216"/>
        <end position="235"/>
    </location>
</feature>
<evidence type="ECO:0000256" key="1">
    <source>
        <dbReference type="SAM" id="Phobius"/>
    </source>
</evidence>